<evidence type="ECO:0000313" key="1">
    <source>
        <dbReference type="EMBL" id="MBB6174331.1"/>
    </source>
</evidence>
<dbReference type="Proteomes" id="UP000546642">
    <property type="component" value="Unassembled WGS sequence"/>
</dbReference>
<proteinExistence type="predicted"/>
<organism evidence="1 2">
    <name type="scientific">Nocardiopsis mwathae</name>
    <dbReference type="NCBI Taxonomy" id="1472723"/>
    <lineage>
        <taxon>Bacteria</taxon>
        <taxon>Bacillati</taxon>
        <taxon>Actinomycetota</taxon>
        <taxon>Actinomycetes</taxon>
        <taxon>Streptosporangiales</taxon>
        <taxon>Nocardiopsidaceae</taxon>
        <taxon>Nocardiopsis</taxon>
    </lineage>
</organism>
<dbReference type="AlphaFoldDB" id="A0A7W9YMK4"/>
<accession>A0A7W9YMK4</accession>
<sequence>MTSPVTRAALSGIAVTYDPRLPLLQRFTIRERSGRLIRLRAPRGEAHRALIHECGLTRTQAARLLNRLDGGTG</sequence>
<evidence type="ECO:0000313" key="2">
    <source>
        <dbReference type="Proteomes" id="UP000546642"/>
    </source>
</evidence>
<keyword evidence="2" id="KW-1185">Reference proteome</keyword>
<dbReference type="RefSeq" id="WP_184078293.1">
    <property type="nucleotide sequence ID" value="NZ_JACHDS010000001.1"/>
</dbReference>
<comment type="caution">
    <text evidence="1">The sequence shown here is derived from an EMBL/GenBank/DDBJ whole genome shotgun (WGS) entry which is preliminary data.</text>
</comment>
<dbReference type="EMBL" id="JACHDS010000001">
    <property type="protein sequence ID" value="MBB6174331.1"/>
    <property type="molecule type" value="Genomic_DNA"/>
</dbReference>
<protein>
    <submittedName>
        <fullName evidence="1">Uncharacterized protein</fullName>
    </submittedName>
</protein>
<name>A0A7W9YMK4_9ACTN</name>
<gene>
    <name evidence="1" type="ORF">HNR23_004391</name>
</gene>
<reference evidence="1 2" key="1">
    <citation type="submission" date="2020-08" db="EMBL/GenBank/DDBJ databases">
        <title>Sequencing the genomes of 1000 actinobacteria strains.</title>
        <authorList>
            <person name="Klenk H.-P."/>
        </authorList>
    </citation>
    <scope>NUCLEOTIDE SEQUENCE [LARGE SCALE GENOMIC DNA]</scope>
    <source>
        <strain evidence="1 2">DSM 46659</strain>
    </source>
</reference>